<evidence type="ECO:0000256" key="2">
    <source>
        <dbReference type="SAM" id="SignalP"/>
    </source>
</evidence>
<proteinExistence type="predicted"/>
<evidence type="ECO:0000256" key="1">
    <source>
        <dbReference type="SAM" id="MobiDB-lite"/>
    </source>
</evidence>
<dbReference type="Gene3D" id="3.10.450.160">
    <property type="entry name" value="inner membrane protein cigr"/>
    <property type="match status" value="1"/>
</dbReference>
<reference evidence="3 4" key="1">
    <citation type="submission" date="2018-10" db="EMBL/GenBank/DDBJ databases">
        <authorList>
            <person name="Criscuolo A."/>
        </authorList>
    </citation>
    <scope>NUCLEOTIDE SEQUENCE [LARGE SCALE GENOMIC DNA]</scope>
    <source>
        <strain evidence="3">DnA1</strain>
    </source>
</reference>
<evidence type="ECO:0000313" key="4">
    <source>
        <dbReference type="Proteomes" id="UP000277294"/>
    </source>
</evidence>
<dbReference type="AlphaFoldDB" id="A0A3P4B292"/>
<dbReference type="OrthoDB" id="6687316at2"/>
<name>A0A3P4B292_9BURK</name>
<feature type="signal peptide" evidence="2">
    <location>
        <begin position="1"/>
        <end position="24"/>
    </location>
</feature>
<organism evidence="3 4">
    <name type="scientific">Pigmentiphaga humi</name>
    <dbReference type="NCBI Taxonomy" id="2478468"/>
    <lineage>
        <taxon>Bacteria</taxon>
        <taxon>Pseudomonadati</taxon>
        <taxon>Pseudomonadota</taxon>
        <taxon>Betaproteobacteria</taxon>
        <taxon>Burkholderiales</taxon>
        <taxon>Alcaligenaceae</taxon>
        <taxon>Pigmentiphaga</taxon>
    </lineage>
</organism>
<dbReference type="InterPro" id="IPR024572">
    <property type="entry name" value="RcnB"/>
</dbReference>
<dbReference type="EMBL" id="UWPJ01000018">
    <property type="protein sequence ID" value="VCU70407.1"/>
    <property type="molecule type" value="Genomic_DNA"/>
</dbReference>
<evidence type="ECO:0000313" key="3">
    <source>
        <dbReference type="EMBL" id="VCU70407.1"/>
    </source>
</evidence>
<gene>
    <name evidence="3" type="ORF">PIGHUM_02479</name>
</gene>
<feature type="compositionally biased region" description="Gly residues" evidence="1">
    <location>
        <begin position="26"/>
        <end position="62"/>
    </location>
</feature>
<dbReference type="Proteomes" id="UP000277294">
    <property type="component" value="Unassembled WGS sequence"/>
</dbReference>
<accession>A0A3P4B292</accession>
<protein>
    <recommendedName>
        <fullName evidence="5">Nickel/cobalt homeostasis protein RcnB</fullName>
    </recommendedName>
</protein>
<feature type="chain" id="PRO_5017951685" description="Nickel/cobalt homeostasis protein RcnB" evidence="2">
    <location>
        <begin position="25"/>
        <end position="148"/>
    </location>
</feature>
<keyword evidence="4" id="KW-1185">Reference proteome</keyword>
<sequence>MKTRRLLTSIVLGAFVAVSGTAMAQGGPGRGNGPDRGASHGGPGGGPHGGPGAGGGAPGHNGPGMRPGNRPHAGPPGQANYRPDPRYERWAKGQRVPLPYRGPQYVVDNWRGHHLAPPPRGYHWINVGADYFLVGVATGIVLQAIFGQ</sequence>
<dbReference type="Pfam" id="PF11776">
    <property type="entry name" value="RcnB"/>
    <property type="match status" value="1"/>
</dbReference>
<evidence type="ECO:0008006" key="5">
    <source>
        <dbReference type="Google" id="ProtNLM"/>
    </source>
</evidence>
<feature type="region of interest" description="Disordered" evidence="1">
    <location>
        <begin position="25"/>
        <end position="92"/>
    </location>
</feature>
<keyword evidence="2" id="KW-0732">Signal</keyword>